<dbReference type="EMBL" id="JJMU01000066">
    <property type="protein sequence ID" value="KGE12639.1"/>
    <property type="molecule type" value="Genomic_DNA"/>
</dbReference>
<reference evidence="2" key="1">
    <citation type="submission" date="2014-04" db="EMBL/GenBank/DDBJ databases">
        <title>Whole-Genome optical mapping and complete genome sequence of Sphingobacterium deserti sp. nov., a new spaces isolated from desert in the west of China.</title>
        <authorList>
            <person name="Teng C."/>
            <person name="Zhou Z."/>
            <person name="Li X."/>
            <person name="Chen M."/>
            <person name="Lin M."/>
            <person name="Wang L."/>
            <person name="Su S."/>
            <person name="Zhang C."/>
            <person name="Zhang W."/>
        </authorList>
    </citation>
    <scope>NUCLEOTIDE SEQUENCE [LARGE SCALE GENOMIC DNA]</scope>
    <source>
        <strain evidence="2">ACCC05744</strain>
    </source>
</reference>
<gene>
    <name evidence="1" type="ORF">DI53_3679</name>
</gene>
<accession>A0A0B8T583</accession>
<sequence length="226" mass="25598">MGLAKYLIICAIYLFGLHVTFAQSYVTIVYDAKHLAIVGENAAVRSAAELTHHEYLKTINNRLDDININLSSVVMVQWMIHGALTEVDQALKSGLMLKQVGSISSEIIEECNSILEAVKGSPHLILFAEDVTMQMKDRGIRLVSEVSDFVLKEGSNVLMDFEKRDALLAKILLELRVMRSLCFSVHRAMYWAKLRGILPALNPFQSFINRDRQLVDQIIFQYNLLK</sequence>
<dbReference type="STRING" id="1229276.DI53_3679"/>
<dbReference type="RefSeq" id="WP_241462472.1">
    <property type="nucleotide sequence ID" value="NZ_JJMU01000066.1"/>
</dbReference>
<protein>
    <recommendedName>
        <fullName evidence="3">Plasmid transfer protein</fullName>
    </recommendedName>
</protein>
<dbReference type="AlphaFoldDB" id="A0A0B8T583"/>
<dbReference type="eggNOG" id="ENOG5032X4M">
    <property type="taxonomic scope" value="Bacteria"/>
</dbReference>
<evidence type="ECO:0000313" key="2">
    <source>
        <dbReference type="Proteomes" id="UP000031802"/>
    </source>
</evidence>
<comment type="caution">
    <text evidence="1">The sequence shown here is derived from an EMBL/GenBank/DDBJ whole genome shotgun (WGS) entry which is preliminary data.</text>
</comment>
<dbReference type="Proteomes" id="UP000031802">
    <property type="component" value="Unassembled WGS sequence"/>
</dbReference>
<proteinExistence type="predicted"/>
<dbReference type="PATRIC" id="fig|1229276.3.peg.3804"/>
<organism evidence="1 2">
    <name type="scientific">Sphingobacterium deserti</name>
    <dbReference type="NCBI Taxonomy" id="1229276"/>
    <lineage>
        <taxon>Bacteria</taxon>
        <taxon>Pseudomonadati</taxon>
        <taxon>Bacteroidota</taxon>
        <taxon>Sphingobacteriia</taxon>
        <taxon>Sphingobacteriales</taxon>
        <taxon>Sphingobacteriaceae</taxon>
        <taxon>Sphingobacterium</taxon>
    </lineage>
</organism>
<name>A0A0B8T583_9SPHI</name>
<evidence type="ECO:0008006" key="3">
    <source>
        <dbReference type="Google" id="ProtNLM"/>
    </source>
</evidence>
<evidence type="ECO:0000313" key="1">
    <source>
        <dbReference type="EMBL" id="KGE12639.1"/>
    </source>
</evidence>
<reference evidence="1 2" key="2">
    <citation type="journal article" date="2015" name="PLoS ONE">
        <title>Whole-Genome Optical Mapping and Finished Genome Sequence of Sphingobacterium deserti sp. nov., a New Species Isolated from the Western Desert of China.</title>
        <authorList>
            <person name="Teng C."/>
            <person name="Zhou Z."/>
            <person name="Molnar I."/>
            <person name="Li X."/>
            <person name="Tang R."/>
            <person name="Chen M."/>
            <person name="Wang L."/>
            <person name="Su S."/>
            <person name="Zhang W."/>
            <person name="Lin M."/>
        </authorList>
    </citation>
    <scope>NUCLEOTIDE SEQUENCE [LARGE SCALE GENOMIC DNA]</scope>
    <source>
        <strain evidence="2">ACCC05744</strain>
    </source>
</reference>
<keyword evidence="2" id="KW-1185">Reference proteome</keyword>